<gene>
    <name evidence="2" type="ORF">G5V58_20220</name>
</gene>
<name>A0A6G6WHS7_9ACTN</name>
<feature type="transmembrane region" description="Helical" evidence="1">
    <location>
        <begin position="341"/>
        <end position="357"/>
    </location>
</feature>
<evidence type="ECO:0008006" key="4">
    <source>
        <dbReference type="Google" id="ProtNLM"/>
    </source>
</evidence>
<organism evidence="2 3">
    <name type="scientific">Nocardioides anomalus</name>
    <dbReference type="NCBI Taxonomy" id="2712223"/>
    <lineage>
        <taxon>Bacteria</taxon>
        <taxon>Bacillati</taxon>
        <taxon>Actinomycetota</taxon>
        <taxon>Actinomycetes</taxon>
        <taxon>Propionibacteriales</taxon>
        <taxon>Nocardioidaceae</taxon>
        <taxon>Nocardioides</taxon>
    </lineage>
</organism>
<dbReference type="RefSeq" id="WP_165236691.1">
    <property type="nucleotide sequence ID" value="NZ_CP049257.1"/>
</dbReference>
<keyword evidence="1" id="KW-0812">Transmembrane</keyword>
<dbReference type="EMBL" id="CP049257">
    <property type="protein sequence ID" value="QIG44794.1"/>
    <property type="molecule type" value="Genomic_DNA"/>
</dbReference>
<evidence type="ECO:0000313" key="2">
    <source>
        <dbReference type="EMBL" id="QIG44794.1"/>
    </source>
</evidence>
<keyword evidence="1" id="KW-1133">Transmembrane helix</keyword>
<reference evidence="2 3" key="1">
    <citation type="submission" date="2020-02" db="EMBL/GenBank/DDBJ databases">
        <title>Full genome sequence of Nocardioides sp. R-3366.</title>
        <authorList>
            <person name="Im W.-T."/>
        </authorList>
    </citation>
    <scope>NUCLEOTIDE SEQUENCE [LARGE SCALE GENOMIC DNA]</scope>
    <source>
        <strain evidence="2 3">R-3366</strain>
    </source>
</reference>
<feature type="transmembrane region" description="Helical" evidence="1">
    <location>
        <begin position="81"/>
        <end position="99"/>
    </location>
</feature>
<feature type="transmembrane region" description="Helical" evidence="1">
    <location>
        <begin position="303"/>
        <end position="321"/>
    </location>
</feature>
<keyword evidence="1" id="KW-0472">Membrane</keyword>
<protein>
    <recommendedName>
        <fullName evidence="4">Transmembrane protein</fullName>
    </recommendedName>
</protein>
<feature type="transmembrane region" description="Helical" evidence="1">
    <location>
        <begin position="273"/>
        <end position="297"/>
    </location>
</feature>
<keyword evidence="3" id="KW-1185">Reference proteome</keyword>
<dbReference type="AlphaFoldDB" id="A0A6G6WHS7"/>
<evidence type="ECO:0000256" key="1">
    <source>
        <dbReference type="SAM" id="Phobius"/>
    </source>
</evidence>
<accession>A0A6G6WHS7</accession>
<sequence>MFLFWDDFIFLGEAQENDLSRDYLTMGLFRHFSPVSRLVDLMVADSVADHPWVIPCVLFVLLAGVVASVVWLMVVLHGRTGYAFVGCVVVAPSLTLLQLGNWWTAGVNIMPALIGCYLSFAAMVEVVRGRGSRFSILCWAGAALGVLDYELPMLLIGYLGLWVLLFRDRVTAESLGVLARRTWWTWAGLATICLAAALNYRLNYYDPVPRPSVTDTAHALVRSLVHTLVPTALGFHDPRSTGFSAFSLIVGCVTLSLAVLWLLVTREAAWKGLLFAAAGWLLPTLALVLNRVSIFGVHVVDNVIYFHLPTALFAVGMLEAWRSPARLRGRRLRPPPVARRAMVASAIVVMLGGYAWSTGPTARYQLPEGATPDYVEHARESASVIGADGQPFAVLGGDVPGFVVPGDFRPYNRVGRVLRLTVPDLHFDDPDRRLYRVDDSGNLVPAHIEWVRVAGPLELRLRNAPNRAIRSGNQLCFTSTRDVSVIWALGEPVEGPGLVVRTTAEVSSPTGLRTVVRRTGATTFDRANPDDHSLTPRRPGVLDNVQATSIATLRVKGFDPGVDVCVKSVEVGRLVS</sequence>
<dbReference type="KEGG" id="nano:G5V58_20220"/>
<feature type="transmembrane region" description="Helical" evidence="1">
    <location>
        <begin position="136"/>
        <end position="163"/>
    </location>
</feature>
<proteinExistence type="predicted"/>
<dbReference type="Proteomes" id="UP000502996">
    <property type="component" value="Chromosome"/>
</dbReference>
<feature type="transmembrane region" description="Helical" evidence="1">
    <location>
        <begin position="52"/>
        <end position="74"/>
    </location>
</feature>
<evidence type="ECO:0000313" key="3">
    <source>
        <dbReference type="Proteomes" id="UP000502996"/>
    </source>
</evidence>
<feature type="transmembrane region" description="Helical" evidence="1">
    <location>
        <begin position="183"/>
        <end position="200"/>
    </location>
</feature>
<feature type="transmembrane region" description="Helical" evidence="1">
    <location>
        <begin position="242"/>
        <end position="264"/>
    </location>
</feature>